<dbReference type="Pfam" id="PF10096">
    <property type="entry name" value="DUF2334"/>
    <property type="match status" value="1"/>
</dbReference>
<dbReference type="RefSeq" id="WP_165005144.1">
    <property type="nucleotide sequence ID" value="NZ_CP064955.1"/>
</dbReference>
<gene>
    <name evidence="1" type="ORF">G7Y29_06480</name>
</gene>
<dbReference type="SUPFAM" id="SSF88713">
    <property type="entry name" value="Glycoside hydrolase/deacetylase"/>
    <property type="match status" value="1"/>
</dbReference>
<dbReference type="InterPro" id="IPR011330">
    <property type="entry name" value="Glyco_hydro/deAcase_b/a-brl"/>
</dbReference>
<accession>A0A7T0KM15</accession>
<reference evidence="1 2" key="1">
    <citation type="submission" date="2020-11" db="EMBL/GenBank/DDBJ databases">
        <title>Corynebacterium sp. MC1420.</title>
        <authorList>
            <person name="Zhou J."/>
        </authorList>
    </citation>
    <scope>NUCLEOTIDE SEQUENCE [LARGE SCALE GENOMIC DNA]</scope>
    <source>
        <strain evidence="1 2">MC1420</strain>
    </source>
</reference>
<sequence>MTSSRRGLNGLLATVAVTSVVASGALLFGAVDDTLVPGESSPLVNEFVRTVDAEGPDTNAVTGRPPAEVFGNPQGTASSLMLFEDGSADSEVEAIAAANLASHFGRVQVKPVSQYAPGSIGQYTGVVYVGEGLSNHLPPQFVNDIETTDTKVMWVGAGVESLYGDGIFAESFGWEPAGEGKAPRDDVRVVTYKGKNLERSSSASSMRVPEIRDPQAVEVLGSGFCGSITQPVVCPGSGPEGVPWAVRSRNLTYVSDFPFAGIGENTQAIAFADLFYDLLAPDTPAAHKAAVRLEDVGPMADPQQLRKVADLLHARGIPFQIAVIPYYISERYSDRTDDRFVGISLLDKPEVVSAIKYMQERGGQVVQHGTTHQFASRENPYVNSRSGEDFEFVRAQCSSEPYKPYKFEKCEKDSWVVLTGPVGNDTVDEQERRVRAGRDLLVKAGLGEPIGFEVPHYGATPNAYEAIRRVYDTRYEAGTYYGGYVSGSPMSLDKSIVQIFPYTVFDIYGSRVLPENLGNVSLEQINNHPPRSPEEIVASADRNLVVRESTASFFFHPFLDPALLEQTVDGIQGLGYEFVPATQL</sequence>
<dbReference type="InterPro" id="IPR018763">
    <property type="entry name" value="DUF2334"/>
</dbReference>
<protein>
    <submittedName>
        <fullName evidence="1">Polysaccharide deacetylase family protein</fullName>
    </submittedName>
</protein>
<evidence type="ECO:0000313" key="1">
    <source>
        <dbReference type="EMBL" id="QPK82534.1"/>
    </source>
</evidence>
<dbReference type="EMBL" id="CP064955">
    <property type="protein sequence ID" value="QPK82534.1"/>
    <property type="molecule type" value="Genomic_DNA"/>
</dbReference>
<dbReference type="CDD" id="cd10923">
    <property type="entry name" value="CE4_COG5298"/>
    <property type="match status" value="1"/>
</dbReference>
<dbReference type="AlphaFoldDB" id="A0A7T0KM15"/>
<dbReference type="GO" id="GO:0005975">
    <property type="term" value="P:carbohydrate metabolic process"/>
    <property type="evidence" value="ECO:0007669"/>
    <property type="project" value="InterPro"/>
</dbReference>
<keyword evidence="2" id="KW-1185">Reference proteome</keyword>
<dbReference type="Gene3D" id="3.20.20.370">
    <property type="entry name" value="Glycoside hydrolase/deacetylase"/>
    <property type="match status" value="1"/>
</dbReference>
<organism evidence="1 2">
    <name type="scientific">Corynebacterium qintianiae</name>
    <dbReference type="NCBI Taxonomy" id="2709392"/>
    <lineage>
        <taxon>Bacteria</taxon>
        <taxon>Bacillati</taxon>
        <taxon>Actinomycetota</taxon>
        <taxon>Actinomycetes</taxon>
        <taxon>Mycobacteriales</taxon>
        <taxon>Corynebacteriaceae</taxon>
        <taxon>Corynebacterium</taxon>
    </lineage>
</organism>
<proteinExistence type="predicted"/>
<name>A0A7T0KM15_9CORY</name>
<evidence type="ECO:0000313" key="2">
    <source>
        <dbReference type="Proteomes" id="UP000594586"/>
    </source>
</evidence>
<dbReference type="KEGG" id="cqn:G7Y29_06480"/>
<dbReference type="Proteomes" id="UP000594586">
    <property type="component" value="Chromosome"/>
</dbReference>